<keyword evidence="2" id="KW-1185">Reference proteome</keyword>
<organism evidence="1 2">
    <name type="scientific">Candidatus Syntrophosphaera thermopropionivorans</name>
    <dbReference type="NCBI Taxonomy" id="2593015"/>
    <lineage>
        <taxon>Bacteria</taxon>
        <taxon>Pseudomonadati</taxon>
        <taxon>Candidatus Cloacimonadota</taxon>
        <taxon>Candidatus Cloacimonadia</taxon>
        <taxon>Candidatus Cloacimonadales</taxon>
        <taxon>Candidatus Cloacimonadaceae</taxon>
        <taxon>Candidatus Syntrophosphaera</taxon>
    </lineage>
</organism>
<evidence type="ECO:0000313" key="2">
    <source>
        <dbReference type="Proteomes" id="UP000294588"/>
    </source>
</evidence>
<reference evidence="1" key="1">
    <citation type="submission" date="2019-03" db="EMBL/GenBank/DDBJ databases">
        <title>Candidatus Syntrophosphaera thermopropionivorans: a novel player in syntrophic propionate oxidation during anaerobic digestion.</title>
        <authorList>
            <person name="Dyksma S."/>
        </authorList>
    </citation>
    <scope>NUCLEOTIDE SEQUENCE</scope>
    <source>
        <strain evidence="1">W5</strain>
    </source>
</reference>
<feature type="non-terminal residue" evidence="1">
    <location>
        <position position="101"/>
    </location>
</feature>
<sequence length="101" mass="12174">MFIDHRYEVLESLGRGRWANVYKVRDIRNDNMYTLKLFQYLSSEEFYRYFKPKDMHHITKIEHPNLSKMVDFGNVGDHIYSVSVFFDGITLNSFHFNKSKV</sequence>
<comment type="caution">
    <text evidence="1">The sequence shown here is derived from an EMBL/GenBank/DDBJ whole genome shotgun (WGS) entry which is preliminary data.</text>
</comment>
<proteinExistence type="predicted"/>
<gene>
    <name evidence="1" type="ORF">E0946_06550</name>
</gene>
<protein>
    <submittedName>
        <fullName evidence="1">Uncharacterized protein</fullName>
    </submittedName>
</protein>
<dbReference type="Proteomes" id="UP000294588">
    <property type="component" value="Unassembled WGS sequence"/>
</dbReference>
<evidence type="ECO:0000313" key="1">
    <source>
        <dbReference type="EMBL" id="TDF72546.1"/>
    </source>
</evidence>
<dbReference type="EMBL" id="SMOG01000027">
    <property type="protein sequence ID" value="TDF72546.1"/>
    <property type="molecule type" value="Genomic_DNA"/>
</dbReference>
<accession>A0AC61QHV2</accession>
<name>A0AC61QHV2_9BACT</name>